<evidence type="ECO:0000313" key="1">
    <source>
        <dbReference type="EMBL" id="TCL50956.1"/>
    </source>
</evidence>
<dbReference type="AlphaFoldDB" id="A0A4R1QHI7"/>
<comment type="caution">
    <text evidence="1">The sequence shown here is derived from an EMBL/GenBank/DDBJ whole genome shotgun (WGS) entry which is preliminary data.</text>
</comment>
<sequence>MSLLFLSLWSLLMAMNDVSPKCVAELEDANIQLFSEEHGEWLRNFSLKVGSRTYFFPEWENMNGDKRTWPQLHSADVTGDGREEILVFLVKARGNGLYKNEVHILEHKSDAIEEVVIEDPRAVVLKNIKMKQTEQGVELVVDHVHALIPNDETKASNQNVQLSIDHFVKYTIEKNHLKAILLLERKSGEYLGSLIVTYRYKNGVLQGEDIEFIRH</sequence>
<proteinExistence type="predicted"/>
<evidence type="ECO:0000313" key="2">
    <source>
        <dbReference type="Proteomes" id="UP000295658"/>
    </source>
</evidence>
<dbReference type="RefSeq" id="WP_243643042.1">
    <property type="nucleotide sequence ID" value="NZ_BSVG01000004.1"/>
</dbReference>
<organism evidence="1 2">
    <name type="scientific">Thermolongibacillus altinsuensis</name>
    <dbReference type="NCBI Taxonomy" id="575256"/>
    <lineage>
        <taxon>Bacteria</taxon>
        <taxon>Bacillati</taxon>
        <taxon>Bacillota</taxon>
        <taxon>Bacilli</taxon>
        <taxon>Bacillales</taxon>
        <taxon>Anoxybacillaceae</taxon>
        <taxon>Thermolongibacillus</taxon>
    </lineage>
</organism>
<dbReference type="EMBL" id="SLUL01000004">
    <property type="protein sequence ID" value="TCL50956.1"/>
    <property type="molecule type" value="Genomic_DNA"/>
</dbReference>
<accession>A0A4R1QHI7</accession>
<protein>
    <submittedName>
        <fullName evidence="1">Uncharacterized protein</fullName>
    </submittedName>
</protein>
<name>A0A4R1QHI7_9BACL</name>
<dbReference type="Proteomes" id="UP000295658">
    <property type="component" value="Unassembled WGS sequence"/>
</dbReference>
<reference evidence="1 2" key="1">
    <citation type="submission" date="2019-03" db="EMBL/GenBank/DDBJ databases">
        <title>Genomic Encyclopedia of Type Strains, Phase IV (KMG-IV): sequencing the most valuable type-strain genomes for metagenomic binning, comparative biology and taxonomic classification.</title>
        <authorList>
            <person name="Goeker M."/>
        </authorList>
    </citation>
    <scope>NUCLEOTIDE SEQUENCE [LARGE SCALE GENOMIC DNA]</scope>
    <source>
        <strain evidence="1 2">DSM 24979</strain>
    </source>
</reference>
<keyword evidence="2" id="KW-1185">Reference proteome</keyword>
<gene>
    <name evidence="1" type="ORF">EDD69_1044</name>
</gene>